<dbReference type="GO" id="GO:0046872">
    <property type="term" value="F:metal ion binding"/>
    <property type="evidence" value="ECO:0007669"/>
    <property type="project" value="UniProtKB-KW"/>
</dbReference>
<protein>
    <recommendedName>
        <fullName evidence="7">Coproporphyrin III ferrochelatase</fullName>
        <ecNumber evidence="7">4.99.1.9</ecNumber>
    </recommendedName>
</protein>
<proteinExistence type="inferred from homology"/>
<dbReference type="GO" id="GO:0005737">
    <property type="term" value="C:cytoplasm"/>
    <property type="evidence" value="ECO:0007669"/>
    <property type="project" value="UniProtKB-SubCell"/>
</dbReference>
<dbReference type="SUPFAM" id="SSF53800">
    <property type="entry name" value="Chelatase"/>
    <property type="match status" value="1"/>
</dbReference>
<dbReference type="GO" id="GO:0004325">
    <property type="term" value="F:ferrochelatase activity"/>
    <property type="evidence" value="ECO:0007669"/>
    <property type="project" value="UniProtKB-UniRule"/>
</dbReference>
<dbReference type="AlphaFoldDB" id="A0A1R4JNX3"/>
<keyword evidence="7" id="KW-0479">Metal-binding</keyword>
<dbReference type="Gene3D" id="3.40.50.1400">
    <property type="match status" value="2"/>
</dbReference>
<dbReference type="EC" id="4.99.1.9" evidence="7"/>
<feature type="binding site" evidence="7">
    <location>
        <position position="277"/>
    </location>
    <ligand>
        <name>Fe(2+)</name>
        <dbReference type="ChEBI" id="CHEBI:29033"/>
    </ligand>
</feature>
<dbReference type="RefSeq" id="WP_256763282.1">
    <property type="nucleotide sequence ID" value="NZ_FUKQ01000032.1"/>
</dbReference>
<sequence>MSNPSNGAAPTHPLAPYDALLLVSFGGPEGPDEVIDFLEIVTKGSGVPRERLEHVGEHYFRFGGRSPINDQNRALIAALHSELADRGADMPIYWGNRNWHPFITQALEEIVTAGHHRVLMLTTSAYPSYSGCRSYREDVQEALDELDAPLVIDRIGNYGLDDGFVTANAQALQAALGELPGAHVLFVTHSIPTAMDEASGPVGESGAYVRRHLDVAGRVATVAGGASGHELVFCSRSGRPETPWLEPDVNDRLAELHEKGIDRVVIAPIGFVSDHMEVIYDLDTEARQTCDELGMTMVRAATVGTMQPFVAALIDRAMSRADQARVQPGCPLQTPEGCGGHGCCANSRAPLTPALD</sequence>
<feature type="binding site" evidence="7">
    <location>
        <position position="66"/>
    </location>
    <ligand>
        <name>Fe-coproporphyrin III</name>
        <dbReference type="ChEBI" id="CHEBI:68438"/>
    </ligand>
</feature>
<dbReference type="GO" id="GO:0006783">
    <property type="term" value="P:heme biosynthetic process"/>
    <property type="evidence" value="ECO:0007669"/>
    <property type="project" value="UniProtKB-UniRule"/>
</dbReference>
<comment type="caution">
    <text evidence="7">Lacks conserved residue(s) required for the propagation of feature annotation.</text>
</comment>
<dbReference type="CDD" id="cd00419">
    <property type="entry name" value="Ferrochelatase_C"/>
    <property type="match status" value="1"/>
</dbReference>
<dbReference type="UniPathway" id="UPA00252"/>
<name>A0A1R4JNX3_9ACTN</name>
<evidence type="ECO:0000313" key="9">
    <source>
        <dbReference type="EMBL" id="SJN33493.1"/>
    </source>
</evidence>
<dbReference type="CDD" id="cd03411">
    <property type="entry name" value="Ferrochelatase_N"/>
    <property type="match status" value="1"/>
</dbReference>
<evidence type="ECO:0000256" key="4">
    <source>
        <dbReference type="ARBA" id="ARBA00023239"/>
    </source>
</evidence>
<keyword evidence="4 7" id="KW-0456">Lyase</keyword>
<keyword evidence="10" id="KW-1185">Reference proteome</keyword>
<dbReference type="EMBL" id="FUKQ01000032">
    <property type="protein sequence ID" value="SJN33493.1"/>
    <property type="molecule type" value="Genomic_DNA"/>
</dbReference>
<evidence type="ECO:0000256" key="2">
    <source>
        <dbReference type="ARBA" id="ARBA00023004"/>
    </source>
</evidence>
<comment type="subcellular location">
    <subcellularLocation>
        <location evidence="7">Cytoplasm</location>
    </subcellularLocation>
</comment>
<comment type="similarity">
    <text evidence="7 8">Belongs to the ferrochelatase family.</text>
</comment>
<evidence type="ECO:0000313" key="10">
    <source>
        <dbReference type="Proteomes" id="UP000188342"/>
    </source>
</evidence>
<accession>A0A1R4JNX3</accession>
<organism evidence="9 10">
    <name type="scientific">Luteococcus japonicus LSP_Lj1</name>
    <dbReference type="NCBI Taxonomy" id="1255658"/>
    <lineage>
        <taxon>Bacteria</taxon>
        <taxon>Bacillati</taxon>
        <taxon>Actinomycetota</taxon>
        <taxon>Actinomycetes</taxon>
        <taxon>Propionibacteriales</taxon>
        <taxon>Propionibacteriaceae</taxon>
        <taxon>Luteococcus</taxon>
    </lineage>
</organism>
<evidence type="ECO:0000256" key="7">
    <source>
        <dbReference type="HAMAP-Rule" id="MF_00323"/>
    </source>
</evidence>
<keyword evidence="2 7" id="KW-0408">Iron</keyword>
<keyword evidence="7" id="KW-0963">Cytoplasm</keyword>
<evidence type="ECO:0000256" key="3">
    <source>
        <dbReference type="ARBA" id="ARBA00023133"/>
    </source>
</evidence>
<dbReference type="PANTHER" id="PTHR11108">
    <property type="entry name" value="FERROCHELATASE"/>
    <property type="match status" value="1"/>
</dbReference>
<keyword evidence="3 7" id="KW-0350">Heme biosynthesis</keyword>
<dbReference type="HAMAP" id="MF_00323">
    <property type="entry name" value="Ferrochelatase"/>
    <property type="match status" value="1"/>
</dbReference>
<evidence type="ECO:0000256" key="8">
    <source>
        <dbReference type="RuleBase" id="RU004185"/>
    </source>
</evidence>
<comment type="function">
    <text evidence="7">Involved in coproporphyrin-dependent heme b biosynthesis. Catalyzes the insertion of ferrous iron into coproporphyrin III to form Fe-coproporphyrin III.</text>
</comment>
<feature type="binding site" evidence="7">
    <location>
        <position position="189"/>
    </location>
    <ligand>
        <name>Fe(2+)</name>
        <dbReference type="ChEBI" id="CHEBI:29033"/>
    </ligand>
</feature>
<dbReference type="InterPro" id="IPR033659">
    <property type="entry name" value="Ferrochelatase_N"/>
</dbReference>
<reference evidence="9 10" key="1">
    <citation type="submission" date="2017-02" db="EMBL/GenBank/DDBJ databases">
        <authorList>
            <person name="Peterson S.W."/>
        </authorList>
    </citation>
    <scope>NUCLEOTIDE SEQUENCE [LARGE SCALE GENOMIC DNA]</scope>
    <source>
        <strain evidence="9 10">LSP_Lj1</strain>
    </source>
</reference>
<keyword evidence="5 7" id="KW-0627">Porphyrin biosynthesis</keyword>
<dbReference type="InterPro" id="IPR033644">
    <property type="entry name" value="Ferrochelatase_C"/>
</dbReference>
<dbReference type="STRING" id="1255658.FM114_08625"/>
<comment type="pathway">
    <text evidence="1 7">Porphyrin-containing compound metabolism; protoheme biosynthesis.</text>
</comment>
<evidence type="ECO:0000256" key="5">
    <source>
        <dbReference type="ARBA" id="ARBA00023244"/>
    </source>
</evidence>
<feature type="binding site" evidence="7">
    <location>
        <position position="135"/>
    </location>
    <ligand>
        <name>Fe-coproporphyrin III</name>
        <dbReference type="ChEBI" id="CHEBI:68438"/>
    </ligand>
</feature>
<evidence type="ECO:0000256" key="6">
    <source>
        <dbReference type="ARBA" id="ARBA00024536"/>
    </source>
</evidence>
<dbReference type="InterPro" id="IPR001015">
    <property type="entry name" value="Ferrochelatase"/>
</dbReference>
<dbReference type="PANTHER" id="PTHR11108:SF1">
    <property type="entry name" value="FERROCHELATASE, MITOCHONDRIAL"/>
    <property type="match status" value="1"/>
</dbReference>
<gene>
    <name evidence="7" type="primary">cpfC</name>
    <name evidence="9" type="ORF">FM114_08625</name>
</gene>
<evidence type="ECO:0000256" key="1">
    <source>
        <dbReference type="ARBA" id="ARBA00004744"/>
    </source>
</evidence>
<dbReference type="Pfam" id="PF00762">
    <property type="entry name" value="Ferrochelatase"/>
    <property type="match status" value="1"/>
</dbReference>
<dbReference type="Proteomes" id="UP000188342">
    <property type="component" value="Unassembled WGS sequence"/>
</dbReference>
<comment type="catalytic activity">
    <reaction evidence="6">
        <text>Fe-coproporphyrin III + 2 H(+) = coproporphyrin III + Fe(2+)</text>
        <dbReference type="Rhea" id="RHEA:49572"/>
        <dbReference type="ChEBI" id="CHEBI:15378"/>
        <dbReference type="ChEBI" id="CHEBI:29033"/>
        <dbReference type="ChEBI" id="CHEBI:68438"/>
        <dbReference type="ChEBI" id="CHEBI:131725"/>
        <dbReference type="EC" id="4.99.1.9"/>
    </reaction>
    <physiologicalReaction direction="right-to-left" evidence="6">
        <dbReference type="Rhea" id="RHEA:49574"/>
    </physiologicalReaction>
</comment>